<dbReference type="AlphaFoldDB" id="A0A9W7J9R2"/>
<accession>A0A9W7J9R2</accession>
<evidence type="ECO:0000256" key="1">
    <source>
        <dbReference type="SAM" id="MobiDB-lite"/>
    </source>
</evidence>
<keyword evidence="3" id="KW-1185">Reference proteome</keyword>
<feature type="region of interest" description="Disordered" evidence="1">
    <location>
        <begin position="49"/>
        <end position="107"/>
    </location>
</feature>
<reference evidence="2" key="1">
    <citation type="submission" date="2023-05" db="EMBL/GenBank/DDBJ databases">
        <title>Genome and transcriptome analyses reveal genes involved in the formation of fine ridges on petal epidermal cells in Hibiscus trionum.</title>
        <authorList>
            <person name="Koshimizu S."/>
            <person name="Masuda S."/>
            <person name="Ishii T."/>
            <person name="Shirasu K."/>
            <person name="Hoshino A."/>
            <person name="Arita M."/>
        </authorList>
    </citation>
    <scope>NUCLEOTIDE SEQUENCE</scope>
    <source>
        <strain evidence="2">Hamamatsu line</strain>
    </source>
</reference>
<evidence type="ECO:0000313" key="2">
    <source>
        <dbReference type="EMBL" id="GMJ09439.1"/>
    </source>
</evidence>
<organism evidence="2 3">
    <name type="scientific">Hibiscus trionum</name>
    <name type="common">Flower of an hour</name>
    <dbReference type="NCBI Taxonomy" id="183268"/>
    <lineage>
        <taxon>Eukaryota</taxon>
        <taxon>Viridiplantae</taxon>
        <taxon>Streptophyta</taxon>
        <taxon>Embryophyta</taxon>
        <taxon>Tracheophyta</taxon>
        <taxon>Spermatophyta</taxon>
        <taxon>Magnoliopsida</taxon>
        <taxon>eudicotyledons</taxon>
        <taxon>Gunneridae</taxon>
        <taxon>Pentapetalae</taxon>
        <taxon>rosids</taxon>
        <taxon>malvids</taxon>
        <taxon>Malvales</taxon>
        <taxon>Malvaceae</taxon>
        <taxon>Malvoideae</taxon>
        <taxon>Hibiscus</taxon>
    </lineage>
</organism>
<protein>
    <submittedName>
        <fullName evidence="2">Uncharacterized protein</fullName>
    </submittedName>
</protein>
<dbReference type="EMBL" id="BSYR01000055">
    <property type="protein sequence ID" value="GMJ09439.1"/>
    <property type="molecule type" value="Genomic_DNA"/>
</dbReference>
<dbReference type="Proteomes" id="UP001165190">
    <property type="component" value="Unassembled WGS sequence"/>
</dbReference>
<evidence type="ECO:0000313" key="3">
    <source>
        <dbReference type="Proteomes" id="UP001165190"/>
    </source>
</evidence>
<gene>
    <name evidence="2" type="ORF">HRI_004613100</name>
</gene>
<name>A0A9W7J9R2_HIBTR</name>
<sequence>MSQTSSTDDEQLMNLDKLHRDIMTMFTTLSNQVNQAKADMQNLNQTIARLNIGQNQKNSVHERNSDKDEYEEQPPRRANRHRRNANVDLPIPRRGHVNNRRFDNYGPNARKTVFLA</sequence>
<feature type="compositionally biased region" description="Polar residues" evidence="1">
    <location>
        <begin position="49"/>
        <end position="58"/>
    </location>
</feature>
<proteinExistence type="predicted"/>
<comment type="caution">
    <text evidence="2">The sequence shown here is derived from an EMBL/GenBank/DDBJ whole genome shotgun (WGS) entry which is preliminary data.</text>
</comment>